<comment type="caution">
    <text evidence="2">The sequence shown here is derived from an EMBL/GenBank/DDBJ whole genome shotgun (WGS) entry which is preliminary data.</text>
</comment>
<dbReference type="SUPFAM" id="SSF51905">
    <property type="entry name" value="FAD/NAD(P)-binding domain"/>
    <property type="match status" value="2"/>
</dbReference>
<sequence>MKEPRVVIIGGGFSGTALAVHLVRQARSQLHITIVEPRATLGAGLAYSTQDPTHRINVPASRMQLSGMEEGDFDNWYRQQPEFYQDHHALLSNGDVYPQRGLFGRYVRERLIQAQIQNGLATVVHLRDMAVQLSEGSVITASGKMLEADVVVLAISHPPPTLSRLLLPFLGHPALVADPWLSGALTKAGKETRIAIMGTSLTMADVLATLDSCGHTGAVLAFSRRGLLSRPNLIASHDIAVGAFQWSGAYADLPFHSVRQLLRHIRSDIRRAAEQGLPWQVVLNNVRASGQALWQKWPLVEQQRFLRHLRRFWDVHRYRIAPQVSDIITTRQQQGNLNVIAARLVKLEADKETLTLHLRLRQGRLMTITVDKFIITTGPAHSTLTESQPLLQDLTRRGIIQPDVLGLGLNVDEHSHIIDHKGNSHPTLLVVGPAARGRFGELMGLPQVAEHAMTVAGEVLHTLRLSELTQSSALSSSKTLSYPD</sequence>
<feature type="domain" description="FAD-dependent urate hydroxylase HpyO/Asp monooxygenase CreE-like FAD/NAD(P)-binding" evidence="1">
    <location>
        <begin position="7"/>
        <end position="157"/>
    </location>
</feature>
<dbReference type="Proteomes" id="UP000019197">
    <property type="component" value="Unassembled WGS sequence"/>
</dbReference>
<gene>
    <name evidence="2" type="ORF">XCR1_930003</name>
</gene>
<protein>
    <submittedName>
        <fullName evidence="2">FAD-dependent oxidoreductase</fullName>
    </submittedName>
</protein>
<reference evidence="2 3" key="1">
    <citation type="submission" date="2013-11" db="EMBL/GenBank/DDBJ databases">
        <title>Draft genome sequence and annotation of the entomopathogenic bacterium, Xenorhabdus cabanillasi strain JM26.</title>
        <authorList>
            <person name="Gualtieri M."/>
            <person name="Ogier J.C."/>
            <person name="Pages S."/>
            <person name="Givaudan A."/>
            <person name="Gaudriault S."/>
        </authorList>
    </citation>
    <scope>NUCLEOTIDE SEQUENCE [LARGE SCALE GENOMIC DNA]</scope>
    <source>
        <strain evidence="2 3">JM26</strain>
    </source>
</reference>
<accession>W1JBQ7</accession>
<dbReference type="OrthoDB" id="101972at2"/>
<evidence type="ECO:0000313" key="2">
    <source>
        <dbReference type="EMBL" id="CDL87498.1"/>
    </source>
</evidence>
<dbReference type="InterPro" id="IPR036188">
    <property type="entry name" value="FAD/NAD-bd_sf"/>
</dbReference>
<dbReference type="EMBL" id="CBXE010000490">
    <property type="protein sequence ID" value="CDL87498.1"/>
    <property type="molecule type" value="Genomic_DNA"/>
</dbReference>
<dbReference type="AlphaFoldDB" id="W1JBQ7"/>
<dbReference type="PANTHER" id="PTHR40254">
    <property type="entry name" value="BLR0577 PROTEIN"/>
    <property type="match status" value="1"/>
</dbReference>
<evidence type="ECO:0000259" key="1">
    <source>
        <dbReference type="Pfam" id="PF13454"/>
    </source>
</evidence>
<dbReference type="Gene3D" id="3.50.50.60">
    <property type="entry name" value="FAD/NAD(P)-binding domain"/>
    <property type="match status" value="1"/>
</dbReference>
<dbReference type="RefSeq" id="WP_051502640.1">
    <property type="nucleotide sequence ID" value="NZ_CAWLVK010000490.1"/>
</dbReference>
<dbReference type="InterPro" id="IPR052189">
    <property type="entry name" value="L-asp_N-monooxygenase_NS-form"/>
</dbReference>
<organism evidence="2 3">
    <name type="scientific">Xenorhabdus cabanillasii JM26</name>
    <dbReference type="NCBI Taxonomy" id="1427517"/>
    <lineage>
        <taxon>Bacteria</taxon>
        <taxon>Pseudomonadati</taxon>
        <taxon>Pseudomonadota</taxon>
        <taxon>Gammaproteobacteria</taxon>
        <taxon>Enterobacterales</taxon>
        <taxon>Morganellaceae</taxon>
        <taxon>Xenorhabdus</taxon>
    </lineage>
</organism>
<dbReference type="Pfam" id="PF13454">
    <property type="entry name" value="NAD_binding_9"/>
    <property type="match status" value="1"/>
</dbReference>
<proteinExistence type="predicted"/>
<dbReference type="PANTHER" id="PTHR40254:SF1">
    <property type="entry name" value="BLR0577 PROTEIN"/>
    <property type="match status" value="1"/>
</dbReference>
<dbReference type="InterPro" id="IPR038732">
    <property type="entry name" value="HpyO/CreE_NAD-binding"/>
</dbReference>
<name>W1JBQ7_9GAMM</name>
<evidence type="ECO:0000313" key="3">
    <source>
        <dbReference type="Proteomes" id="UP000019197"/>
    </source>
</evidence>